<dbReference type="GO" id="GO:0005840">
    <property type="term" value="C:ribosome"/>
    <property type="evidence" value="ECO:0007669"/>
    <property type="project" value="UniProtKB-KW"/>
</dbReference>
<dbReference type="SUPFAM" id="SSF50104">
    <property type="entry name" value="Translation proteins SH3-like domain"/>
    <property type="match status" value="1"/>
</dbReference>
<keyword evidence="5" id="KW-0694">RNA-binding</keyword>
<evidence type="ECO:0000256" key="4">
    <source>
        <dbReference type="ARBA" id="ARBA00035206"/>
    </source>
</evidence>
<protein>
    <recommendedName>
        <fullName evidence="4 5">Large ribosomal subunit protein uL24</fullName>
    </recommendedName>
</protein>
<dbReference type="PANTHER" id="PTHR12903">
    <property type="entry name" value="MITOCHONDRIAL RIBOSOMAL PROTEIN L24"/>
    <property type="match status" value="1"/>
</dbReference>
<dbReference type="InterPro" id="IPR057264">
    <property type="entry name" value="Ribosomal_uL24_C"/>
</dbReference>
<comment type="caution">
    <text evidence="8">The sequence shown here is derived from an EMBL/GenBank/DDBJ whole genome shotgun (WGS) entry which is preliminary data.</text>
</comment>
<keyword evidence="9" id="KW-1185">Reference proteome</keyword>
<evidence type="ECO:0000256" key="6">
    <source>
        <dbReference type="RuleBase" id="RU003477"/>
    </source>
</evidence>
<comment type="function">
    <text evidence="5">One of the proteins that surrounds the polypeptide exit tunnel on the outside of the subunit.</text>
</comment>
<proteinExistence type="inferred from homology"/>
<dbReference type="EMBL" id="JACOPS010000003">
    <property type="protein sequence ID" value="MBC5728371.1"/>
    <property type="molecule type" value="Genomic_DNA"/>
</dbReference>
<comment type="subunit">
    <text evidence="5">Part of the 50S ribosomal subunit.</text>
</comment>
<dbReference type="RefSeq" id="WP_022234110.1">
    <property type="nucleotide sequence ID" value="NZ_JACOPS010000003.1"/>
</dbReference>
<dbReference type="PROSITE" id="PS01108">
    <property type="entry name" value="RIBOSOMAL_L24"/>
    <property type="match status" value="1"/>
</dbReference>
<gene>
    <name evidence="5" type="primary">rplX</name>
    <name evidence="8" type="ORF">H8R91_07545</name>
</gene>
<comment type="function">
    <text evidence="5">One of two assembly initiator proteins, it binds directly to the 5'-end of the 23S rRNA, where it nucleates assembly of the 50S subunit.</text>
</comment>
<dbReference type="Pfam" id="PF00467">
    <property type="entry name" value="KOW"/>
    <property type="match status" value="1"/>
</dbReference>
<feature type="domain" description="KOW" evidence="7">
    <location>
        <begin position="5"/>
        <end position="32"/>
    </location>
</feature>
<dbReference type="CDD" id="cd06089">
    <property type="entry name" value="KOW_RPL26"/>
    <property type="match status" value="1"/>
</dbReference>
<reference evidence="8 9" key="1">
    <citation type="submission" date="2020-08" db="EMBL/GenBank/DDBJ databases">
        <title>Genome public.</title>
        <authorList>
            <person name="Liu C."/>
            <person name="Sun Q."/>
        </authorList>
    </citation>
    <scope>NUCLEOTIDE SEQUENCE [LARGE SCALE GENOMIC DNA]</scope>
    <source>
        <strain evidence="8 9">NSJ-71</strain>
    </source>
</reference>
<dbReference type="Proteomes" id="UP000636755">
    <property type="component" value="Unassembled WGS sequence"/>
</dbReference>
<dbReference type="InterPro" id="IPR005824">
    <property type="entry name" value="KOW"/>
</dbReference>
<dbReference type="Gene3D" id="2.30.30.30">
    <property type="match status" value="1"/>
</dbReference>
<name>A0ABR7HLP4_9FIRM</name>
<dbReference type="InterPro" id="IPR005825">
    <property type="entry name" value="Ribosomal_uL24_CS"/>
</dbReference>
<dbReference type="Pfam" id="PF17136">
    <property type="entry name" value="ribosomal_L24"/>
    <property type="match status" value="1"/>
</dbReference>
<organism evidence="8 9">
    <name type="scientific">Ruminococcus intestinalis</name>
    <dbReference type="NCBI Taxonomy" id="2763066"/>
    <lineage>
        <taxon>Bacteria</taxon>
        <taxon>Bacillati</taxon>
        <taxon>Bacillota</taxon>
        <taxon>Clostridia</taxon>
        <taxon>Eubacteriales</taxon>
        <taxon>Oscillospiraceae</taxon>
        <taxon>Ruminococcus</taxon>
    </lineage>
</organism>
<dbReference type="InterPro" id="IPR014722">
    <property type="entry name" value="Rib_uL2_dom2"/>
</dbReference>
<keyword evidence="2 5" id="KW-0689">Ribosomal protein</keyword>
<sequence length="105" mass="11290">MSKVHVKTGDTVIVISGKDKGKQGQVLAVSPKEGKVIVEKVNMVSKHVKPRKMGEQGGIVKAEGAMYASKVQIVCPRCKKQTRVAHKIYEDGSKGRVCAKCGEAL</sequence>
<evidence type="ECO:0000259" key="7">
    <source>
        <dbReference type="SMART" id="SM00739"/>
    </source>
</evidence>
<dbReference type="InterPro" id="IPR041988">
    <property type="entry name" value="Ribosomal_uL24_KOW"/>
</dbReference>
<comment type="similarity">
    <text evidence="1 5 6">Belongs to the universal ribosomal protein uL24 family.</text>
</comment>
<dbReference type="InterPro" id="IPR008991">
    <property type="entry name" value="Translation_prot_SH3-like_sf"/>
</dbReference>
<keyword evidence="3 5" id="KW-0687">Ribonucleoprotein</keyword>
<evidence type="ECO:0000313" key="8">
    <source>
        <dbReference type="EMBL" id="MBC5728371.1"/>
    </source>
</evidence>
<evidence type="ECO:0000313" key="9">
    <source>
        <dbReference type="Proteomes" id="UP000636755"/>
    </source>
</evidence>
<dbReference type="SMART" id="SM00739">
    <property type="entry name" value="KOW"/>
    <property type="match status" value="1"/>
</dbReference>
<evidence type="ECO:0000256" key="3">
    <source>
        <dbReference type="ARBA" id="ARBA00023274"/>
    </source>
</evidence>
<dbReference type="NCBIfam" id="TIGR01079">
    <property type="entry name" value="rplX_bact"/>
    <property type="match status" value="1"/>
</dbReference>
<evidence type="ECO:0000256" key="2">
    <source>
        <dbReference type="ARBA" id="ARBA00022980"/>
    </source>
</evidence>
<dbReference type="InterPro" id="IPR003256">
    <property type="entry name" value="Ribosomal_uL24"/>
</dbReference>
<evidence type="ECO:0000256" key="5">
    <source>
        <dbReference type="HAMAP-Rule" id="MF_01326"/>
    </source>
</evidence>
<evidence type="ECO:0000256" key="1">
    <source>
        <dbReference type="ARBA" id="ARBA00010618"/>
    </source>
</evidence>
<keyword evidence="5" id="KW-0699">rRNA-binding</keyword>
<dbReference type="HAMAP" id="MF_01326_B">
    <property type="entry name" value="Ribosomal_uL24_B"/>
    <property type="match status" value="1"/>
</dbReference>
<accession>A0ABR7HLP4</accession>